<dbReference type="Pfam" id="PF00756">
    <property type="entry name" value="Esterase"/>
    <property type="match status" value="1"/>
</dbReference>
<keyword evidence="2" id="KW-1185">Reference proteome</keyword>
<dbReference type="KEGG" id="talb:FTW19_19320"/>
<keyword evidence="1" id="KW-0378">Hydrolase</keyword>
<organism evidence="1 2">
    <name type="scientific">Terriglobus albidus</name>
    <dbReference type="NCBI Taxonomy" id="1592106"/>
    <lineage>
        <taxon>Bacteria</taxon>
        <taxon>Pseudomonadati</taxon>
        <taxon>Acidobacteriota</taxon>
        <taxon>Terriglobia</taxon>
        <taxon>Terriglobales</taxon>
        <taxon>Acidobacteriaceae</taxon>
        <taxon>Terriglobus</taxon>
    </lineage>
</organism>
<name>A0A5B9ECL3_9BACT</name>
<proteinExistence type="predicted"/>
<dbReference type="SUPFAM" id="SSF53474">
    <property type="entry name" value="alpha/beta-Hydrolases"/>
    <property type="match status" value="1"/>
</dbReference>
<dbReference type="PANTHER" id="PTHR48098:SF6">
    <property type="entry name" value="FERRI-BACILLIBACTIN ESTERASE BESA"/>
    <property type="match status" value="1"/>
</dbReference>
<protein>
    <submittedName>
        <fullName evidence="1">Alpha/beta hydrolase</fullName>
    </submittedName>
</protein>
<evidence type="ECO:0000313" key="1">
    <source>
        <dbReference type="EMBL" id="QEE29938.1"/>
    </source>
</evidence>
<reference evidence="1 2" key="1">
    <citation type="submission" date="2019-08" db="EMBL/GenBank/DDBJ databases">
        <title>Complete genome sequence of Terriglobus albidus strain ORNL.</title>
        <authorList>
            <person name="Podar M."/>
        </authorList>
    </citation>
    <scope>NUCLEOTIDE SEQUENCE [LARGE SCALE GENOMIC DNA]</scope>
    <source>
        <strain evidence="1 2">ORNL</strain>
    </source>
</reference>
<dbReference type="EMBL" id="CP042806">
    <property type="protein sequence ID" value="QEE29938.1"/>
    <property type="molecule type" value="Genomic_DNA"/>
</dbReference>
<dbReference type="InterPro" id="IPR050583">
    <property type="entry name" value="Mycobacterial_A85_antigen"/>
</dbReference>
<dbReference type="AlphaFoldDB" id="A0A5B9ECL3"/>
<dbReference type="Proteomes" id="UP000321820">
    <property type="component" value="Chromosome"/>
</dbReference>
<dbReference type="InterPro" id="IPR029058">
    <property type="entry name" value="AB_hydrolase_fold"/>
</dbReference>
<evidence type="ECO:0000313" key="2">
    <source>
        <dbReference type="Proteomes" id="UP000321820"/>
    </source>
</evidence>
<dbReference type="GO" id="GO:0016787">
    <property type="term" value="F:hydrolase activity"/>
    <property type="evidence" value="ECO:0007669"/>
    <property type="project" value="UniProtKB-KW"/>
</dbReference>
<accession>A0A5B9ECL3</accession>
<dbReference type="OrthoDB" id="9794761at2"/>
<sequence>MDAEALHYTCRENALFGSFTIVAQYPPEDQFKEETAALDRTPRLHRYAGFRSRHLPGDREIFVYLPPQYFEQPERRFATLYLHDGQNLIDPRTSHIPGQTWRAHSTADQLTAAGQIESLILVGIFHAGVRRITEYTPSSDPQLGGGEGENYARFLVEELKPFVDSRYRTLPGTEHTGLGGSSLGGLISLWTGFHFPGIFGRLAVLSPSLWWTRRSIFDDVERLSPEPKPRIWLDIGLLEGGRHVRNTAAMAALLRRKGWDGAHLRYLEEPAGTHSEEAWAARLGDVLRFLFPA</sequence>
<dbReference type="PANTHER" id="PTHR48098">
    <property type="entry name" value="ENTEROCHELIN ESTERASE-RELATED"/>
    <property type="match status" value="1"/>
</dbReference>
<dbReference type="RefSeq" id="WP_147649208.1">
    <property type="nucleotide sequence ID" value="NZ_CP042806.1"/>
</dbReference>
<dbReference type="InterPro" id="IPR000801">
    <property type="entry name" value="Esterase-like"/>
</dbReference>
<dbReference type="Gene3D" id="3.40.50.1820">
    <property type="entry name" value="alpha/beta hydrolase"/>
    <property type="match status" value="1"/>
</dbReference>
<gene>
    <name evidence="1" type="ORF">FTW19_19320</name>
</gene>